<gene>
    <name evidence="2" type="ordered locus">Sbal_1279</name>
</gene>
<dbReference type="Proteomes" id="UP000001557">
    <property type="component" value="Chromosome"/>
</dbReference>
<evidence type="ECO:0000313" key="3">
    <source>
        <dbReference type="Proteomes" id="UP000001557"/>
    </source>
</evidence>
<comment type="similarity">
    <text evidence="1">Belongs to the phD/YefM antitoxin family.</text>
</comment>
<dbReference type="KEGG" id="sbl:Sbal_1279"/>
<evidence type="ECO:0000256" key="1">
    <source>
        <dbReference type="ARBA" id="ARBA00009981"/>
    </source>
</evidence>
<dbReference type="AlphaFoldDB" id="A3D234"/>
<organism evidence="2 3">
    <name type="scientific">Shewanella baltica (strain OS155 / ATCC BAA-1091)</name>
    <dbReference type="NCBI Taxonomy" id="325240"/>
    <lineage>
        <taxon>Bacteria</taxon>
        <taxon>Pseudomonadati</taxon>
        <taxon>Pseudomonadota</taxon>
        <taxon>Gammaproteobacteria</taxon>
        <taxon>Alteromonadales</taxon>
        <taxon>Shewanellaceae</taxon>
        <taxon>Shewanella</taxon>
    </lineage>
</organism>
<dbReference type="SUPFAM" id="SSF143120">
    <property type="entry name" value="YefM-like"/>
    <property type="match status" value="1"/>
</dbReference>
<dbReference type="HOGENOM" id="CLU_166037_3_2_6"/>
<keyword evidence="3" id="KW-1185">Reference proteome</keyword>
<reference evidence="2 3" key="1">
    <citation type="submission" date="2007-02" db="EMBL/GenBank/DDBJ databases">
        <title>Complete sequence of chromosome of Shewanella baltica OS155.</title>
        <authorList>
            <consortium name="US DOE Joint Genome Institute"/>
            <person name="Copeland A."/>
            <person name="Lucas S."/>
            <person name="Lapidus A."/>
            <person name="Barry K."/>
            <person name="Detter J.C."/>
            <person name="Glavina del Rio T."/>
            <person name="Hammon N."/>
            <person name="Israni S."/>
            <person name="Dalin E."/>
            <person name="Tice H."/>
            <person name="Pitluck S."/>
            <person name="Sims D.R."/>
            <person name="Brettin T."/>
            <person name="Bruce D."/>
            <person name="Han C."/>
            <person name="Tapia R."/>
            <person name="Brainard J."/>
            <person name="Schmutz J."/>
            <person name="Larimer F."/>
            <person name="Land M."/>
            <person name="Hauser L."/>
            <person name="Kyrpides N."/>
            <person name="Mikhailova N."/>
            <person name="Brettar I."/>
            <person name="Klappenbach J."/>
            <person name="Konstantinidis K."/>
            <person name="Rodrigues J."/>
            <person name="Tiedje J."/>
            <person name="Richardson P."/>
        </authorList>
    </citation>
    <scope>NUCLEOTIDE SEQUENCE [LARGE SCALE GENOMIC DNA]</scope>
    <source>
        <strain evidence="3">OS155 / ATCC BAA-1091</strain>
    </source>
</reference>
<sequence>MRNMHLTSQSNVKPISYMKANAARLREELAFEPMFVTQNGEETLVVQTAEAFHLMQEQIAFMQLVIDSENSIKAGNVMSLDEMLSDL</sequence>
<proteinExistence type="inferred from homology"/>
<protein>
    <recommendedName>
        <fullName evidence="4">Antitoxin</fullName>
    </recommendedName>
</protein>
<accession>A3D234</accession>
<name>A3D234_SHEB5</name>
<dbReference type="InterPro" id="IPR036165">
    <property type="entry name" value="YefM-like_sf"/>
</dbReference>
<evidence type="ECO:0000313" key="2">
    <source>
        <dbReference type="EMBL" id="ABN60797.1"/>
    </source>
</evidence>
<evidence type="ECO:0008006" key="4">
    <source>
        <dbReference type="Google" id="ProtNLM"/>
    </source>
</evidence>
<dbReference type="EMBL" id="CP000563">
    <property type="protein sequence ID" value="ABN60797.1"/>
    <property type="molecule type" value="Genomic_DNA"/>
</dbReference>